<name>A0A072P457_SCHAZ</name>
<dbReference type="OrthoDB" id="2872613at2"/>
<evidence type="ECO:0000313" key="1">
    <source>
        <dbReference type="EMBL" id="KEF40255.1"/>
    </source>
</evidence>
<sequence>MTNEQMFEKLMTEIKDIKETQNLMQSQLKETNEIVHAIRDRQEETDAKLDSLSMDINKIHGVVTEHTEIIQKLVKSQERQEKILERLSLRSIEQEQDIAELRRIK</sequence>
<dbReference type="PATRIC" id="fig|1348973.3.peg.265"/>
<dbReference type="EMBL" id="JJRY01000001">
    <property type="protein sequence ID" value="KEF40255.1"/>
    <property type="molecule type" value="Genomic_DNA"/>
</dbReference>
<proteinExistence type="predicted"/>
<dbReference type="Proteomes" id="UP000027936">
    <property type="component" value="Unassembled WGS sequence"/>
</dbReference>
<protein>
    <submittedName>
        <fullName evidence="1">Uncharacterized protein</fullName>
    </submittedName>
</protein>
<accession>A0A072P457</accession>
<reference evidence="1 2" key="1">
    <citation type="submission" date="2014-04" db="EMBL/GenBank/DDBJ databases">
        <title>Draft genome sequence of Bacillus azotoformans MEV2011, a (co-) denitrifying strain unable to grow in the presence of oxygen.</title>
        <authorList>
            <person name="Nielsen M."/>
            <person name="Schreiber L."/>
            <person name="Finster K."/>
            <person name="Schramm A."/>
        </authorList>
    </citation>
    <scope>NUCLEOTIDE SEQUENCE [LARGE SCALE GENOMIC DNA]</scope>
    <source>
        <strain evidence="1 2">MEV2011</strain>
    </source>
</reference>
<organism evidence="1 2">
    <name type="scientific">Schinkia azotoformans MEV2011</name>
    <dbReference type="NCBI Taxonomy" id="1348973"/>
    <lineage>
        <taxon>Bacteria</taxon>
        <taxon>Bacillati</taxon>
        <taxon>Bacillota</taxon>
        <taxon>Bacilli</taxon>
        <taxon>Bacillales</taxon>
        <taxon>Bacillaceae</taxon>
        <taxon>Calidifontibacillus/Schinkia group</taxon>
        <taxon>Schinkia</taxon>
    </lineage>
</organism>
<dbReference type="AlphaFoldDB" id="A0A072P457"/>
<evidence type="ECO:0000313" key="2">
    <source>
        <dbReference type="Proteomes" id="UP000027936"/>
    </source>
</evidence>
<gene>
    <name evidence="1" type="ORF">M670_00277</name>
</gene>
<comment type="caution">
    <text evidence="1">The sequence shown here is derived from an EMBL/GenBank/DDBJ whole genome shotgun (WGS) entry which is preliminary data.</text>
</comment>
<dbReference type="RefSeq" id="WP_035192631.1">
    <property type="nucleotide sequence ID" value="NZ_JJRY01000001.1"/>
</dbReference>